<dbReference type="EMBL" id="ANAH02000065">
    <property type="protein sequence ID" value="EPX56893.1"/>
    <property type="molecule type" value="Genomic_DNA"/>
</dbReference>
<dbReference type="Proteomes" id="UP000011682">
    <property type="component" value="Unassembled WGS sequence"/>
</dbReference>
<evidence type="ECO:0000313" key="2">
    <source>
        <dbReference type="Proteomes" id="UP000011682"/>
    </source>
</evidence>
<comment type="caution">
    <text evidence="1">The sequence shown here is derived from an EMBL/GenBank/DDBJ whole genome shotgun (WGS) entry which is preliminary data.</text>
</comment>
<dbReference type="AlphaFoldDB" id="S9QK74"/>
<organism evidence="1 2">
    <name type="scientific">Cystobacter fuscus (strain ATCC 25194 / DSM 2262 / NBRC 100088 / M29)</name>
    <dbReference type="NCBI Taxonomy" id="1242864"/>
    <lineage>
        <taxon>Bacteria</taxon>
        <taxon>Pseudomonadati</taxon>
        <taxon>Myxococcota</taxon>
        <taxon>Myxococcia</taxon>
        <taxon>Myxococcales</taxon>
        <taxon>Cystobacterineae</taxon>
        <taxon>Archangiaceae</taxon>
        <taxon>Cystobacter</taxon>
    </lineage>
</organism>
<keyword evidence="2" id="KW-1185">Reference proteome</keyword>
<sequence length="55" mass="5851">MCHPSFLLHLPSLPRPLVASPARCAFVSLPCRALQPGPILGEDCAPFSPLQDVSP</sequence>
<proteinExistence type="predicted"/>
<evidence type="ECO:0000313" key="1">
    <source>
        <dbReference type="EMBL" id="EPX56893.1"/>
    </source>
</evidence>
<gene>
    <name evidence="1" type="ORF">D187_007329</name>
</gene>
<name>S9QK74_CYSF2</name>
<accession>S9QK74</accession>
<protein>
    <submittedName>
        <fullName evidence="1">Uncharacterized protein</fullName>
    </submittedName>
</protein>
<reference evidence="1" key="1">
    <citation type="submission" date="2013-05" db="EMBL/GenBank/DDBJ databases">
        <title>Genome assembly of Cystobacter fuscus DSM 2262.</title>
        <authorList>
            <person name="Sharma G."/>
            <person name="Khatri I."/>
            <person name="Kaur C."/>
            <person name="Mayilraj S."/>
            <person name="Subramanian S."/>
        </authorList>
    </citation>
    <scope>NUCLEOTIDE SEQUENCE [LARGE SCALE GENOMIC DNA]</scope>
    <source>
        <strain evidence="1">DSM 2262</strain>
    </source>
</reference>